<evidence type="ECO:0000313" key="2">
    <source>
        <dbReference type="Proteomes" id="UP000289340"/>
    </source>
</evidence>
<dbReference type="EMBL" id="QZWG01000012">
    <property type="protein sequence ID" value="RZB76888.1"/>
    <property type="molecule type" value="Genomic_DNA"/>
</dbReference>
<evidence type="ECO:0000313" key="1">
    <source>
        <dbReference type="EMBL" id="RZB76888.1"/>
    </source>
</evidence>
<sequence length="79" mass="8991">MSCEREEKERPLVKDHVMPPCELFAPLCFPCFVPKSFPHVGYMPNASLSIKMYVSACLCVSRFGNTFEAQAVKPFLLLY</sequence>
<name>A0A445HT72_GLYSO</name>
<reference evidence="1 2" key="1">
    <citation type="submission" date="2018-09" db="EMBL/GenBank/DDBJ databases">
        <title>A high-quality reference genome of wild soybean provides a powerful tool to mine soybean genomes.</title>
        <authorList>
            <person name="Xie M."/>
            <person name="Chung C.Y.L."/>
            <person name="Li M.-W."/>
            <person name="Wong F.-L."/>
            <person name="Chan T.-F."/>
            <person name="Lam H.-M."/>
        </authorList>
    </citation>
    <scope>NUCLEOTIDE SEQUENCE [LARGE SCALE GENOMIC DNA]</scope>
    <source>
        <strain evidence="2">cv. W05</strain>
        <tissue evidence="1">Hypocotyl of etiolated seedlings</tissue>
    </source>
</reference>
<proteinExistence type="predicted"/>
<gene>
    <name evidence="1" type="ORF">D0Y65_035028</name>
</gene>
<dbReference type="Proteomes" id="UP000289340">
    <property type="component" value="Chromosome 12"/>
</dbReference>
<organism evidence="1 2">
    <name type="scientific">Glycine soja</name>
    <name type="common">Wild soybean</name>
    <dbReference type="NCBI Taxonomy" id="3848"/>
    <lineage>
        <taxon>Eukaryota</taxon>
        <taxon>Viridiplantae</taxon>
        <taxon>Streptophyta</taxon>
        <taxon>Embryophyta</taxon>
        <taxon>Tracheophyta</taxon>
        <taxon>Spermatophyta</taxon>
        <taxon>Magnoliopsida</taxon>
        <taxon>eudicotyledons</taxon>
        <taxon>Gunneridae</taxon>
        <taxon>Pentapetalae</taxon>
        <taxon>rosids</taxon>
        <taxon>fabids</taxon>
        <taxon>Fabales</taxon>
        <taxon>Fabaceae</taxon>
        <taxon>Papilionoideae</taxon>
        <taxon>50 kb inversion clade</taxon>
        <taxon>NPAAA clade</taxon>
        <taxon>indigoferoid/millettioid clade</taxon>
        <taxon>Phaseoleae</taxon>
        <taxon>Glycine</taxon>
        <taxon>Glycine subgen. Soja</taxon>
    </lineage>
</organism>
<accession>A0A445HT72</accession>
<keyword evidence="2" id="KW-1185">Reference proteome</keyword>
<dbReference type="AlphaFoldDB" id="A0A445HT72"/>
<comment type="caution">
    <text evidence="1">The sequence shown here is derived from an EMBL/GenBank/DDBJ whole genome shotgun (WGS) entry which is preliminary data.</text>
</comment>
<protein>
    <submittedName>
        <fullName evidence="1">Uncharacterized protein</fullName>
    </submittedName>
</protein>